<accession>A0A6J4JDD3</accession>
<dbReference type="EMBL" id="CADCTM010000549">
    <property type="protein sequence ID" value="CAA9276744.1"/>
    <property type="molecule type" value="Genomic_DNA"/>
</dbReference>
<proteinExistence type="predicted"/>
<evidence type="ECO:0000313" key="1">
    <source>
        <dbReference type="EMBL" id="CAA9276744.1"/>
    </source>
</evidence>
<name>A0A6J4JDD3_9CYAN</name>
<reference evidence="1" key="1">
    <citation type="submission" date="2020-02" db="EMBL/GenBank/DDBJ databases">
        <authorList>
            <person name="Meier V. D."/>
        </authorList>
    </citation>
    <scope>NUCLEOTIDE SEQUENCE</scope>
    <source>
        <strain evidence="1">AVDCRST_MAG92</strain>
    </source>
</reference>
<organism evidence="1">
    <name type="scientific">uncultured Coleofasciculus sp</name>
    <dbReference type="NCBI Taxonomy" id="1267456"/>
    <lineage>
        <taxon>Bacteria</taxon>
        <taxon>Bacillati</taxon>
        <taxon>Cyanobacteriota</taxon>
        <taxon>Cyanophyceae</taxon>
        <taxon>Coleofasciculales</taxon>
        <taxon>Coleofasciculaceae</taxon>
        <taxon>Coleofasciculus</taxon>
        <taxon>environmental samples</taxon>
    </lineage>
</organism>
<protein>
    <submittedName>
        <fullName evidence="1">Uncharacterized protein</fullName>
    </submittedName>
</protein>
<gene>
    <name evidence="1" type="ORF">AVDCRST_MAG92-3290</name>
</gene>
<sequence>MAESSQEKCCLCSKLSPEVAGIHMGFVAKIGVVLQKPSQTLPIGL</sequence>
<dbReference type="AlphaFoldDB" id="A0A6J4JDD3"/>